<name>A0AAD8LXK2_9APIA</name>
<keyword evidence="2" id="KW-1185">Reference proteome</keyword>
<evidence type="ECO:0000313" key="1">
    <source>
        <dbReference type="EMBL" id="KAK1352292.1"/>
    </source>
</evidence>
<proteinExistence type="predicted"/>
<protein>
    <submittedName>
        <fullName evidence="1">Uncharacterized protein</fullName>
    </submittedName>
</protein>
<evidence type="ECO:0000313" key="2">
    <source>
        <dbReference type="Proteomes" id="UP001237642"/>
    </source>
</evidence>
<accession>A0AAD8LXK2</accession>
<organism evidence="1 2">
    <name type="scientific">Heracleum sosnowskyi</name>
    <dbReference type="NCBI Taxonomy" id="360622"/>
    <lineage>
        <taxon>Eukaryota</taxon>
        <taxon>Viridiplantae</taxon>
        <taxon>Streptophyta</taxon>
        <taxon>Embryophyta</taxon>
        <taxon>Tracheophyta</taxon>
        <taxon>Spermatophyta</taxon>
        <taxon>Magnoliopsida</taxon>
        <taxon>eudicotyledons</taxon>
        <taxon>Gunneridae</taxon>
        <taxon>Pentapetalae</taxon>
        <taxon>asterids</taxon>
        <taxon>campanulids</taxon>
        <taxon>Apiales</taxon>
        <taxon>Apiaceae</taxon>
        <taxon>Apioideae</taxon>
        <taxon>apioid superclade</taxon>
        <taxon>Tordylieae</taxon>
        <taxon>Tordyliinae</taxon>
        <taxon>Heracleum</taxon>
    </lineage>
</organism>
<gene>
    <name evidence="1" type="ORF">POM88_053556</name>
</gene>
<dbReference type="AlphaFoldDB" id="A0AAD8LXK2"/>
<reference evidence="1" key="1">
    <citation type="submission" date="2023-02" db="EMBL/GenBank/DDBJ databases">
        <title>Genome of toxic invasive species Heracleum sosnowskyi carries increased number of genes despite the absence of recent whole-genome duplications.</title>
        <authorList>
            <person name="Schelkunov M."/>
            <person name="Shtratnikova V."/>
            <person name="Makarenko M."/>
            <person name="Klepikova A."/>
            <person name="Omelchenko D."/>
            <person name="Novikova G."/>
            <person name="Obukhova E."/>
            <person name="Bogdanov V."/>
            <person name="Penin A."/>
            <person name="Logacheva M."/>
        </authorList>
    </citation>
    <scope>NUCLEOTIDE SEQUENCE</scope>
    <source>
        <strain evidence="1">Hsosn_3</strain>
        <tissue evidence="1">Leaf</tissue>
    </source>
</reference>
<dbReference type="Proteomes" id="UP001237642">
    <property type="component" value="Unassembled WGS sequence"/>
</dbReference>
<sequence length="187" mass="21151">MISETCPGALRIRDHNLVYVKGTLHWLAERKQGWIIVSLDMDTAKLREKLISHPCLEVTKFYLTRAHADFLAILRSRWNSSGYMQNGCTIEVYDENLTTVSIDLDDNRGENLFPLGFRNNGEAVLLKMPNADRMLSYDFATKQLKDLGFLDQNSSLESALPFVKSLVLINDGDVQTTTPPVLGKKFV</sequence>
<dbReference type="EMBL" id="JAUIZM010000018">
    <property type="protein sequence ID" value="KAK1352292.1"/>
    <property type="molecule type" value="Genomic_DNA"/>
</dbReference>
<reference evidence="1" key="2">
    <citation type="submission" date="2023-05" db="EMBL/GenBank/DDBJ databases">
        <authorList>
            <person name="Schelkunov M.I."/>
        </authorList>
    </citation>
    <scope>NUCLEOTIDE SEQUENCE</scope>
    <source>
        <strain evidence="1">Hsosn_3</strain>
        <tissue evidence="1">Leaf</tissue>
    </source>
</reference>
<comment type="caution">
    <text evidence="1">The sequence shown here is derived from an EMBL/GenBank/DDBJ whole genome shotgun (WGS) entry which is preliminary data.</text>
</comment>